<protein>
    <submittedName>
        <fullName evidence="1">Na+/phosphate symporter</fullName>
    </submittedName>
</protein>
<keyword evidence="2" id="KW-1185">Reference proteome</keyword>
<sequence length="281" mass="33801">MGFYQEVSKGLQKDLKQYIKFNEKARMSFPMEIEQTEYREIVFSKKFLSRLSGEVIGNLFLDKQYNPVTDKEILKRLARISYFGEILFDEESNISLHRAFKLEGDLKKEEEQYTAIKKGLSILQKEKVIKDDEKLRIQEIIDRFYSLRKKNNETMKSVVEKSKEIMKNYEFLSERLIDELYYGYVQVLSENFDKIKFLKQGEDVFYDILDKLKKGKKKIKVRLSAENKNYLSKLEYSLNYYIKLLSTYESVMHMSRTQYEKELKNIEKKNINERFKTIRNI</sequence>
<dbReference type="RefSeq" id="WP_307355627.1">
    <property type="nucleotide sequence ID" value="NZ_BAAACJ010000005.1"/>
</dbReference>
<name>A0ABU0JRD4_HATLI</name>
<organism evidence="1 2">
    <name type="scientific">Hathewaya limosa</name>
    <name type="common">Clostridium limosum</name>
    <dbReference type="NCBI Taxonomy" id="1536"/>
    <lineage>
        <taxon>Bacteria</taxon>
        <taxon>Bacillati</taxon>
        <taxon>Bacillota</taxon>
        <taxon>Clostridia</taxon>
        <taxon>Eubacteriales</taxon>
        <taxon>Clostridiaceae</taxon>
        <taxon>Hathewaya</taxon>
    </lineage>
</organism>
<reference evidence="1 2" key="1">
    <citation type="submission" date="2023-07" db="EMBL/GenBank/DDBJ databases">
        <title>Genomic Encyclopedia of Type Strains, Phase IV (KMG-IV): sequencing the most valuable type-strain genomes for metagenomic binning, comparative biology and taxonomic classification.</title>
        <authorList>
            <person name="Goeker M."/>
        </authorList>
    </citation>
    <scope>NUCLEOTIDE SEQUENCE [LARGE SCALE GENOMIC DNA]</scope>
    <source>
        <strain evidence="1 2">DSM 1400</strain>
    </source>
</reference>
<accession>A0ABU0JRD4</accession>
<evidence type="ECO:0000313" key="1">
    <source>
        <dbReference type="EMBL" id="MDQ0479624.1"/>
    </source>
</evidence>
<gene>
    <name evidence="1" type="ORF">QOZ93_001365</name>
</gene>
<evidence type="ECO:0000313" key="2">
    <source>
        <dbReference type="Proteomes" id="UP001224418"/>
    </source>
</evidence>
<proteinExistence type="predicted"/>
<comment type="caution">
    <text evidence="1">The sequence shown here is derived from an EMBL/GenBank/DDBJ whole genome shotgun (WGS) entry which is preliminary data.</text>
</comment>
<dbReference type="Proteomes" id="UP001224418">
    <property type="component" value="Unassembled WGS sequence"/>
</dbReference>
<dbReference type="EMBL" id="JAUSWN010000010">
    <property type="protein sequence ID" value="MDQ0479624.1"/>
    <property type="molecule type" value="Genomic_DNA"/>
</dbReference>